<gene>
    <name evidence="9" type="ORF">THRCLA_02859</name>
</gene>
<evidence type="ECO:0000313" key="10">
    <source>
        <dbReference type="Proteomes" id="UP000243217"/>
    </source>
</evidence>
<evidence type="ECO:0000256" key="3">
    <source>
        <dbReference type="ARBA" id="ARBA00022737"/>
    </source>
</evidence>
<feature type="compositionally biased region" description="Basic and acidic residues" evidence="7">
    <location>
        <begin position="113"/>
        <end position="127"/>
    </location>
</feature>
<proteinExistence type="inferred from homology"/>
<dbReference type="SUPFAM" id="SSF48371">
    <property type="entry name" value="ARM repeat"/>
    <property type="match status" value="1"/>
</dbReference>
<evidence type="ECO:0000256" key="2">
    <source>
        <dbReference type="ARBA" id="ARBA00009252"/>
    </source>
</evidence>
<dbReference type="CDD" id="cd23958">
    <property type="entry name" value="SCC2"/>
    <property type="match status" value="1"/>
</dbReference>
<keyword evidence="3 6" id="KW-0677">Repeat</keyword>
<dbReference type="InterPro" id="IPR026003">
    <property type="entry name" value="Cohesin_HEAT"/>
</dbReference>
<dbReference type="GO" id="GO:0010468">
    <property type="term" value="P:regulation of gene expression"/>
    <property type="evidence" value="ECO:0007669"/>
    <property type="project" value="InterPro"/>
</dbReference>
<dbReference type="GO" id="GO:0090694">
    <property type="term" value="C:Scc2-Scc4 cohesin loading complex"/>
    <property type="evidence" value="ECO:0007669"/>
    <property type="project" value="TreeGrafter"/>
</dbReference>
<dbReference type="OrthoDB" id="418242at2759"/>
<evidence type="ECO:0000256" key="4">
    <source>
        <dbReference type="ARBA" id="ARBA00023242"/>
    </source>
</evidence>
<evidence type="ECO:0000313" key="9">
    <source>
        <dbReference type="EMBL" id="OQS04949.1"/>
    </source>
</evidence>
<dbReference type="Proteomes" id="UP000243217">
    <property type="component" value="Unassembled WGS sequence"/>
</dbReference>
<dbReference type="PANTHER" id="PTHR21704:SF18">
    <property type="entry name" value="NIPPED-B-LIKE PROTEIN"/>
    <property type="match status" value="1"/>
</dbReference>
<dbReference type="InterPro" id="IPR033031">
    <property type="entry name" value="Scc2/Nipped-B"/>
</dbReference>
<dbReference type="GO" id="GO:0003682">
    <property type="term" value="F:chromatin binding"/>
    <property type="evidence" value="ECO:0007669"/>
    <property type="project" value="TreeGrafter"/>
</dbReference>
<dbReference type="InterPro" id="IPR024986">
    <property type="entry name" value="Nipped-B_C"/>
</dbReference>
<feature type="compositionally biased region" description="Basic residues" evidence="7">
    <location>
        <begin position="19"/>
        <end position="28"/>
    </location>
</feature>
<dbReference type="Pfam" id="PF12830">
    <property type="entry name" value="Nipped-B_C"/>
    <property type="match status" value="1"/>
</dbReference>
<sequence length="1460" mass="164787">MSRSFPPPMRVQLNEKGQKRGVRAKPRTRSSEARSVDPAEVDLALIQGVVDAVPQSLLSSLKSTPVTDMDPNNLSISPLLREVIAENVLVPKARVVKKRKIVDDGTQHGKRPDRKDSDPGAVETQEKKLAMSVEKYKEDLVAWMDELKLQRNVGRTTKSIRHMLQLMMQKNKQLIPRLPVELLIQIVKLLDNQIVDARAIDICAQGQSSEDSRLIHKLNSSLDAATATLYIMTAPDIDRRVLSEEVVEHCVLLIKHIFQRLIYPAIDLATYKFLTTDDTGKVDTTKMAKAHESLRKKIEHAHLIQAAYSFLESLQELLGSLKLQDTWILQLSNVLLSAFAMDVSHTSISTVQLVALPMIRSIFVNYPSHRMLLLEEIFLIMTKLSTAKKHLRTYAVDDSDVQIIVVLIATLVQSTIVTNQVQETINTVVQMLLTKFMKKEEEVDLRLHFEHFIEDLLILLVSPEWPVAEALIAALVSGLIHLLSNQSAKPETQSTVLALTVLGKVATTIKVITCEASRSEQLLIKVLEDCHIATVPKLLVQYTYQKNSQVPQDAILFYLSRFDEGYTASLCPQDLSRDDAHMIMHHFLSTRELCKHFDAIFGCVLGYLSKGQVTFRSRVLKAIVGVVDADPSLMSNEALHKAITGCFIDEAAAVRLAAVDLVSKYISEQTSLFPQYATILKDRVRDASISVRKSVLKIMRQYILNEFDVTCELLTSCLHTLVERLADDSEDESIKEIVVGIFQDVWFGQDLPTMKNSEDQYDIVPSSVRKLKTKRTSEYGTHRVLTIMEVVHTVPQSDWFVMLIQRLLKNYREDMEKYCQSIVAGLMDLLLQVEEGNTLPNLTFRMPEQQIVATLKTLHVFCKAIPELLLPYKETLIVYLKHDGRLSKPIQAQVFALASSMIGLIFPFMEKLSESWIQKLEFDLKVLVFQAPPSVVKPSVECLAKLIQYSSAKRAPTILFQMLVGFYSFLTKIEPILKSAVPSIPVTMQANLQRALFATGLITGALDWDQYEVNTNSSLKPGKIVNMVYDIYHAYISIPQKNDAFTTAFRVKTVQGLGFIFHRHPRWFLKAQEDGVLTQILAYPTPEVRCQLIMSLSELLRAEEARLESGEKIKRKNIDQVQGDQEGDASLIGGVMQAQLSNILKTALQKEDPIRIQSMACIALLIIQGLVSPIECIPTLIALETDQIPVVREGAHHQLVAIHEKFPNIVNTCTHHGIELSFEFQLRVFKQLSVVDMEKMSLYGPMYNACIQPSRVQRNSFFNTTLGLIKEKSSVFQEMANKSLSREQGLAYLSYVVSILASLPYEVEDEPLFIIHGINREISLSLAGVCNAVKKRFPKQEVDRKWIISSKVQFPTSLAAKSDQAFALALLLHLKQHLKQLYQLDNEKCQTYQPLHSSKAQAQSVLRGLLGTLDFDVPAISPAFTNGWASFTYLWPMVLHEQQQIDFDIHTPKPRKRKTK</sequence>
<dbReference type="PANTHER" id="PTHR21704">
    <property type="entry name" value="NIPPED-B-LIKE PROTEIN DELANGIN SCC2-RELATED"/>
    <property type="match status" value="1"/>
</dbReference>
<dbReference type="GO" id="GO:0071169">
    <property type="term" value="P:establishment of protein localization to chromatin"/>
    <property type="evidence" value="ECO:0007669"/>
    <property type="project" value="TreeGrafter"/>
</dbReference>
<keyword evidence="4 6" id="KW-0539">Nucleus</keyword>
<organism evidence="9 10">
    <name type="scientific">Thraustotheca clavata</name>
    <dbReference type="NCBI Taxonomy" id="74557"/>
    <lineage>
        <taxon>Eukaryota</taxon>
        <taxon>Sar</taxon>
        <taxon>Stramenopiles</taxon>
        <taxon>Oomycota</taxon>
        <taxon>Saprolegniomycetes</taxon>
        <taxon>Saprolegniales</taxon>
        <taxon>Achlyaceae</taxon>
        <taxon>Thraustotheca</taxon>
    </lineage>
</organism>
<keyword evidence="10" id="KW-1185">Reference proteome</keyword>
<protein>
    <recommendedName>
        <fullName evidence="6">Sister chromatid cohesion protein</fullName>
    </recommendedName>
</protein>
<evidence type="ECO:0000256" key="5">
    <source>
        <dbReference type="ARBA" id="ARBA00023306"/>
    </source>
</evidence>
<feature type="domain" description="Sister chromatid cohesion C-terminal" evidence="8">
    <location>
        <begin position="1134"/>
        <end position="1320"/>
    </location>
</feature>
<evidence type="ECO:0000259" key="8">
    <source>
        <dbReference type="Pfam" id="PF12830"/>
    </source>
</evidence>
<dbReference type="GO" id="GO:0034087">
    <property type="term" value="P:establishment of mitotic sister chromatid cohesion"/>
    <property type="evidence" value="ECO:0007669"/>
    <property type="project" value="TreeGrafter"/>
</dbReference>
<dbReference type="GO" id="GO:0061775">
    <property type="term" value="F:cohesin loader activity"/>
    <property type="evidence" value="ECO:0007669"/>
    <property type="project" value="InterPro"/>
</dbReference>
<dbReference type="EMBL" id="JNBS01000525">
    <property type="protein sequence ID" value="OQS04949.1"/>
    <property type="molecule type" value="Genomic_DNA"/>
</dbReference>
<evidence type="ECO:0000256" key="1">
    <source>
        <dbReference type="ARBA" id="ARBA00004123"/>
    </source>
</evidence>
<evidence type="ECO:0000256" key="7">
    <source>
        <dbReference type="SAM" id="MobiDB-lite"/>
    </source>
</evidence>
<dbReference type="GO" id="GO:0140588">
    <property type="term" value="P:chromatin looping"/>
    <property type="evidence" value="ECO:0007669"/>
    <property type="project" value="InterPro"/>
</dbReference>
<feature type="region of interest" description="Disordered" evidence="7">
    <location>
        <begin position="1"/>
        <end position="38"/>
    </location>
</feature>
<comment type="subcellular location">
    <subcellularLocation>
        <location evidence="1 6">Nucleus</location>
    </subcellularLocation>
</comment>
<feature type="region of interest" description="Disordered" evidence="7">
    <location>
        <begin position="100"/>
        <end position="127"/>
    </location>
</feature>
<comment type="caution">
    <text evidence="9">The sequence shown here is derived from an EMBL/GenBank/DDBJ whole genome shotgun (WGS) entry which is preliminary data.</text>
</comment>
<dbReference type="GO" id="GO:1990414">
    <property type="term" value="P:replication-born double-strand break repair via sister chromatid exchange"/>
    <property type="evidence" value="ECO:0007669"/>
    <property type="project" value="TreeGrafter"/>
</dbReference>
<name>A0A1W0A426_9STRA</name>
<dbReference type="Pfam" id="PF12765">
    <property type="entry name" value="Cohesin_HEAT"/>
    <property type="match status" value="1"/>
</dbReference>
<comment type="similarity">
    <text evidence="2 6">Belongs to the SCC2/Nipped-B family.</text>
</comment>
<dbReference type="STRING" id="74557.A0A1W0A426"/>
<reference evidence="9 10" key="1">
    <citation type="journal article" date="2014" name="Genome Biol. Evol.">
        <title>The secreted proteins of Achlya hypogyna and Thraustotheca clavata identify the ancestral oomycete secretome and reveal gene acquisitions by horizontal gene transfer.</title>
        <authorList>
            <person name="Misner I."/>
            <person name="Blouin N."/>
            <person name="Leonard G."/>
            <person name="Richards T.A."/>
            <person name="Lane C.E."/>
        </authorList>
    </citation>
    <scope>NUCLEOTIDE SEQUENCE [LARGE SCALE GENOMIC DNA]</scope>
    <source>
        <strain evidence="9 10">ATCC 34112</strain>
    </source>
</reference>
<evidence type="ECO:0000256" key="6">
    <source>
        <dbReference type="RuleBase" id="RU364107"/>
    </source>
</evidence>
<dbReference type="InterPro" id="IPR016024">
    <property type="entry name" value="ARM-type_fold"/>
</dbReference>
<keyword evidence="5 6" id="KW-0131">Cell cycle</keyword>
<accession>A0A1W0A426</accession>